<dbReference type="CDD" id="cd00078">
    <property type="entry name" value="HECTc"/>
    <property type="match status" value="1"/>
</dbReference>
<feature type="region of interest" description="Disordered" evidence="13">
    <location>
        <begin position="412"/>
        <end position="432"/>
    </location>
</feature>
<keyword evidence="8" id="KW-0677">Repeat</keyword>
<dbReference type="InterPro" id="IPR000569">
    <property type="entry name" value="HECT_dom"/>
</dbReference>
<feature type="domain" description="WW" evidence="14">
    <location>
        <begin position="728"/>
        <end position="761"/>
    </location>
</feature>
<feature type="compositionally biased region" description="Basic residues" evidence="13">
    <location>
        <begin position="1"/>
        <end position="11"/>
    </location>
</feature>
<dbReference type="FunFam" id="3.90.1750.10:FF:000026">
    <property type="entry name" value="E3 ubiquitin-protein ligase HACE1"/>
    <property type="match status" value="1"/>
</dbReference>
<dbReference type="GO" id="GO:0045202">
    <property type="term" value="C:synapse"/>
    <property type="evidence" value="ECO:0007669"/>
    <property type="project" value="UniProtKB-ARBA"/>
</dbReference>
<comment type="subcellular location">
    <subcellularLocation>
        <location evidence="2">Cytoplasm</location>
    </subcellularLocation>
</comment>
<evidence type="ECO:0000259" key="15">
    <source>
        <dbReference type="PROSITE" id="PS50237"/>
    </source>
</evidence>
<evidence type="ECO:0000256" key="10">
    <source>
        <dbReference type="ARBA" id="ARBA00022843"/>
    </source>
</evidence>
<dbReference type="GeneID" id="124627078"/>
<feature type="domain" description="HECT" evidence="15">
    <location>
        <begin position="871"/>
        <end position="1205"/>
    </location>
</feature>
<evidence type="ECO:0000256" key="6">
    <source>
        <dbReference type="ARBA" id="ARBA00022553"/>
    </source>
</evidence>
<evidence type="ECO:0000256" key="8">
    <source>
        <dbReference type="ARBA" id="ARBA00022737"/>
    </source>
</evidence>
<evidence type="ECO:0000256" key="3">
    <source>
        <dbReference type="ARBA" id="ARBA00004906"/>
    </source>
</evidence>
<accession>A0A9F7TG89</accession>
<dbReference type="GO" id="GO:0061630">
    <property type="term" value="F:ubiquitin protein ligase activity"/>
    <property type="evidence" value="ECO:0007669"/>
    <property type="project" value="UniProtKB-EC"/>
</dbReference>
<dbReference type="GO" id="GO:0006511">
    <property type="term" value="P:ubiquitin-dependent protein catabolic process"/>
    <property type="evidence" value="ECO:0007669"/>
    <property type="project" value="TreeGrafter"/>
</dbReference>
<keyword evidence="9 12" id="KW-0833">Ubl conjugation pathway</keyword>
<dbReference type="GO" id="GO:0005737">
    <property type="term" value="C:cytoplasm"/>
    <property type="evidence" value="ECO:0007669"/>
    <property type="project" value="UniProtKB-SubCell"/>
</dbReference>
<feature type="domain" description="WW" evidence="14">
    <location>
        <begin position="779"/>
        <end position="812"/>
    </location>
</feature>
<feature type="region of interest" description="Disordered" evidence="13">
    <location>
        <begin position="1"/>
        <end position="43"/>
    </location>
</feature>
<dbReference type="Gene3D" id="3.30.2410.10">
    <property type="entry name" value="Hect, E3 ligase catalytic domain"/>
    <property type="match status" value="1"/>
</dbReference>
<dbReference type="SUPFAM" id="SSF51045">
    <property type="entry name" value="WW domain"/>
    <property type="match status" value="3"/>
</dbReference>
<dbReference type="PROSITE" id="PS50237">
    <property type="entry name" value="HECT"/>
    <property type="match status" value="1"/>
</dbReference>
<dbReference type="SMART" id="SM00119">
    <property type="entry name" value="HECTc"/>
    <property type="match status" value="1"/>
</dbReference>
<dbReference type="RefSeq" id="XP_053534168.1">
    <property type="nucleotide sequence ID" value="XM_053678193.1"/>
</dbReference>
<keyword evidence="5" id="KW-0963">Cytoplasm</keyword>
<evidence type="ECO:0000256" key="9">
    <source>
        <dbReference type="ARBA" id="ARBA00022786"/>
    </source>
</evidence>
<evidence type="ECO:0000256" key="2">
    <source>
        <dbReference type="ARBA" id="ARBA00004496"/>
    </source>
</evidence>
<dbReference type="FunFam" id="2.20.70.10:FF:000008">
    <property type="entry name" value="E3 ubiquitin-protein ligase NEDD4-like protein"/>
    <property type="match status" value="1"/>
</dbReference>
<dbReference type="FunFam" id="3.90.1750.10:FF:000001">
    <property type="entry name" value="E3 ubiquitin-protein ligase NEDD4-like"/>
    <property type="match status" value="1"/>
</dbReference>
<name>A0A9F7TG89_ICTPU</name>
<dbReference type="InterPro" id="IPR036020">
    <property type="entry name" value="WW_dom_sf"/>
</dbReference>
<dbReference type="Gene3D" id="3.90.1750.10">
    <property type="entry name" value="Hect, E3 ligase catalytic domains"/>
    <property type="match status" value="1"/>
</dbReference>
<feature type="region of interest" description="Disordered" evidence="13">
    <location>
        <begin position="208"/>
        <end position="233"/>
    </location>
</feature>
<evidence type="ECO:0000256" key="12">
    <source>
        <dbReference type="PROSITE-ProRule" id="PRU00104"/>
    </source>
</evidence>
<dbReference type="GO" id="GO:0010646">
    <property type="term" value="P:regulation of cell communication"/>
    <property type="evidence" value="ECO:0007669"/>
    <property type="project" value="UniProtKB-ARBA"/>
</dbReference>
<dbReference type="FunFam" id="3.30.2160.10:FF:000001">
    <property type="entry name" value="E3 ubiquitin-protein ligase NEDD4-like"/>
    <property type="match status" value="1"/>
</dbReference>
<proteinExistence type="predicted"/>
<dbReference type="FunFam" id="2.20.70.10:FF:000005">
    <property type="entry name" value="E3 ubiquitin-protein ligase"/>
    <property type="match status" value="1"/>
</dbReference>
<dbReference type="InterPro" id="IPR050409">
    <property type="entry name" value="E3_ubiq-protein_ligase"/>
</dbReference>
<protein>
    <recommendedName>
        <fullName evidence="4">HECT-type E3 ubiquitin transferase</fullName>
        <ecNumber evidence="4">2.3.2.26</ecNumber>
    </recommendedName>
    <alternativeName>
        <fullName evidence="11">HECT-type E3 ubiquitin transferase NEDD4</fullName>
    </alternativeName>
</protein>
<comment type="pathway">
    <text evidence="3">Protein modification; protein ubiquitination.</text>
</comment>
<feature type="compositionally biased region" description="Polar residues" evidence="13">
    <location>
        <begin position="644"/>
        <end position="654"/>
    </location>
</feature>
<feature type="active site" description="Glycyl thioester intermediate" evidence="12">
    <location>
        <position position="1173"/>
    </location>
</feature>
<dbReference type="Proteomes" id="UP000221080">
    <property type="component" value="Chromosome 4"/>
</dbReference>
<evidence type="ECO:0000256" key="5">
    <source>
        <dbReference type="ARBA" id="ARBA00022490"/>
    </source>
</evidence>
<evidence type="ECO:0000313" key="16">
    <source>
        <dbReference type="Proteomes" id="UP000221080"/>
    </source>
</evidence>
<dbReference type="PANTHER" id="PTHR11254">
    <property type="entry name" value="HECT DOMAIN UBIQUITIN-PROTEIN LIGASE"/>
    <property type="match status" value="1"/>
</dbReference>
<evidence type="ECO:0000256" key="4">
    <source>
        <dbReference type="ARBA" id="ARBA00012485"/>
    </source>
</evidence>
<dbReference type="GO" id="GO:0031623">
    <property type="term" value="P:receptor internalization"/>
    <property type="evidence" value="ECO:0007669"/>
    <property type="project" value="TreeGrafter"/>
</dbReference>
<dbReference type="InterPro" id="IPR001202">
    <property type="entry name" value="WW_dom"/>
</dbReference>
<dbReference type="PROSITE" id="PS50020">
    <property type="entry name" value="WW_DOMAIN_2"/>
    <property type="match status" value="3"/>
</dbReference>
<evidence type="ECO:0000256" key="1">
    <source>
        <dbReference type="ARBA" id="ARBA00000885"/>
    </source>
</evidence>
<dbReference type="Pfam" id="PF00632">
    <property type="entry name" value="HECT"/>
    <property type="match status" value="1"/>
</dbReference>
<dbReference type="GO" id="GO:0016567">
    <property type="term" value="P:protein ubiquitination"/>
    <property type="evidence" value="ECO:0007669"/>
    <property type="project" value="UniProtKB-ARBA"/>
</dbReference>
<keyword evidence="16" id="KW-1185">Reference proteome</keyword>
<reference evidence="17" key="2">
    <citation type="submission" date="2025-08" db="UniProtKB">
        <authorList>
            <consortium name="RefSeq"/>
        </authorList>
    </citation>
    <scope>IDENTIFICATION</scope>
    <source>
        <tissue evidence="17">Blood</tissue>
    </source>
</reference>
<dbReference type="AlphaFoldDB" id="A0A9F7TG89"/>
<feature type="compositionally biased region" description="Gly residues" evidence="13">
    <location>
        <begin position="122"/>
        <end position="131"/>
    </location>
</feature>
<dbReference type="GO" id="GO:0032801">
    <property type="term" value="P:receptor catabolic process"/>
    <property type="evidence" value="ECO:0007669"/>
    <property type="project" value="TreeGrafter"/>
</dbReference>
<evidence type="ECO:0000256" key="13">
    <source>
        <dbReference type="SAM" id="MobiDB-lite"/>
    </source>
</evidence>
<dbReference type="GO" id="GO:0019871">
    <property type="term" value="F:sodium channel inhibitor activity"/>
    <property type="evidence" value="ECO:0007669"/>
    <property type="project" value="TreeGrafter"/>
</dbReference>
<evidence type="ECO:0000256" key="7">
    <source>
        <dbReference type="ARBA" id="ARBA00022679"/>
    </source>
</evidence>
<keyword evidence="7" id="KW-0808">Transferase</keyword>
<dbReference type="Gene3D" id="2.20.70.10">
    <property type="match status" value="2"/>
</dbReference>
<dbReference type="GO" id="GO:0048814">
    <property type="term" value="P:regulation of dendrite morphogenesis"/>
    <property type="evidence" value="ECO:0007669"/>
    <property type="project" value="TreeGrafter"/>
</dbReference>
<dbReference type="GO" id="GO:0042176">
    <property type="term" value="P:regulation of protein catabolic process"/>
    <property type="evidence" value="ECO:0007669"/>
    <property type="project" value="UniProtKB-ARBA"/>
</dbReference>
<evidence type="ECO:0000259" key="14">
    <source>
        <dbReference type="PROSITE" id="PS50020"/>
    </source>
</evidence>
<reference evidence="16" key="1">
    <citation type="journal article" date="2016" name="Nat. Commun.">
        <title>The channel catfish genome sequence provides insights into the evolution of scale formation in teleosts.</title>
        <authorList>
            <person name="Liu Z."/>
            <person name="Liu S."/>
            <person name="Yao J."/>
            <person name="Bao L."/>
            <person name="Zhang J."/>
            <person name="Li Y."/>
            <person name="Jiang C."/>
            <person name="Sun L."/>
            <person name="Wang R."/>
            <person name="Zhang Y."/>
            <person name="Zhou T."/>
            <person name="Zeng Q."/>
            <person name="Fu Q."/>
            <person name="Gao S."/>
            <person name="Li N."/>
            <person name="Koren S."/>
            <person name="Jiang Y."/>
            <person name="Zimin A."/>
            <person name="Xu P."/>
            <person name="Phillippy A.M."/>
            <person name="Geng X."/>
            <person name="Song L."/>
            <person name="Sun F."/>
            <person name="Li C."/>
            <person name="Wang X."/>
            <person name="Chen A."/>
            <person name="Jin Y."/>
            <person name="Yuan Z."/>
            <person name="Yang Y."/>
            <person name="Tan S."/>
            <person name="Peatman E."/>
            <person name="Lu J."/>
            <person name="Qin Z."/>
            <person name="Dunham R."/>
            <person name="Li Z."/>
            <person name="Sonstegard T."/>
            <person name="Feng J."/>
            <person name="Danzmann R.G."/>
            <person name="Schroeder S."/>
            <person name="Scheffler B."/>
            <person name="Duke M.V."/>
            <person name="Ballard L."/>
            <person name="Kucuktas H."/>
            <person name="Kaltenboeck L."/>
            <person name="Liu H."/>
            <person name="Armbruster J."/>
            <person name="Xie Y."/>
            <person name="Kirby M.L."/>
            <person name="Tian Y."/>
            <person name="Flanagan M.E."/>
            <person name="Mu W."/>
            <person name="Waldbieser G.C."/>
        </authorList>
    </citation>
    <scope>NUCLEOTIDE SEQUENCE [LARGE SCALE GENOMIC DNA]</scope>
    <source>
        <strain evidence="16">SDA103</strain>
    </source>
</reference>
<dbReference type="PROSITE" id="PS01159">
    <property type="entry name" value="WW_DOMAIN_1"/>
    <property type="match status" value="3"/>
</dbReference>
<feature type="compositionally biased region" description="Polar residues" evidence="13">
    <location>
        <begin position="82"/>
        <end position="104"/>
    </location>
</feature>
<feature type="compositionally biased region" description="Basic and acidic residues" evidence="13">
    <location>
        <begin position="419"/>
        <end position="432"/>
    </location>
</feature>
<keyword evidence="6" id="KW-0597">Phosphoprotein</keyword>
<feature type="region of interest" description="Disordered" evidence="13">
    <location>
        <begin position="80"/>
        <end position="134"/>
    </location>
</feature>
<dbReference type="PANTHER" id="PTHR11254:SF282">
    <property type="entry name" value="E3 UBIQUITIN-PROTEIN LIGASE NEDD4"/>
    <property type="match status" value="1"/>
</dbReference>
<feature type="compositionally biased region" description="Basic and acidic residues" evidence="13">
    <location>
        <begin position="587"/>
        <end position="601"/>
    </location>
</feature>
<feature type="domain" description="WW" evidence="14">
    <location>
        <begin position="530"/>
        <end position="563"/>
    </location>
</feature>
<feature type="compositionally biased region" description="Polar residues" evidence="13">
    <location>
        <begin position="212"/>
        <end position="226"/>
    </location>
</feature>
<organism evidence="16 17">
    <name type="scientific">Ictalurus punctatus</name>
    <name type="common">Channel catfish</name>
    <name type="synonym">Silurus punctatus</name>
    <dbReference type="NCBI Taxonomy" id="7998"/>
    <lineage>
        <taxon>Eukaryota</taxon>
        <taxon>Metazoa</taxon>
        <taxon>Chordata</taxon>
        <taxon>Craniata</taxon>
        <taxon>Vertebrata</taxon>
        <taxon>Euteleostomi</taxon>
        <taxon>Actinopterygii</taxon>
        <taxon>Neopterygii</taxon>
        <taxon>Teleostei</taxon>
        <taxon>Ostariophysi</taxon>
        <taxon>Siluriformes</taxon>
        <taxon>Ictaluridae</taxon>
        <taxon>Ictalurus</taxon>
    </lineage>
</organism>
<sequence length="1206" mass="135111">MAHRLRMHFAARRSNTDPLSESCSHEVEDGLGTPARSPAEPLSHPNSFHMKVTPGQLALGLPPLSPDYGSLQRHTTVFVPKVNSSGGNRKSTLQISLQSSSRQNLDGDGCSGGGEETDPGICDGGAGGNSDGGSCSSSTASDVGYCSSNSIFDSDVAERKMSHDKGTCRRRTKAPLRRCSSLVIFPRSPCTTPPASPVSPVAAPLLPPSNRGPFQTSHQLQLSAADSSPDEPKVSVASAVNGVRLSKSSCQPAEVRDARPIMHFSISTDPMIRSEQSERHSGVLVHPANQPPLPPGKGNPARTVVNVDCSKSSEKSEEANTKLGNRNPKLYRSTSACMLPTGKLSTEKRHHTCPTIGKSNTYQEICFHRGLQRSISLEVPFSNTGISCHMSNTKQPSRMNGAAHVHIYVSRGNGVKAPDSPKDTSANDKKELALTNSGTRDDFLGQVDVPLHQIPTEAPGSERPYTFKDFLLHPRSHKSRVKGHLRLKMTYLPKSGSEEEQTEQVEEVDPGWEFLESQDVCGPCQPHQLPPLPPGWEERQDNLGRTYYVNHENRTTQWHRPTIQDVQREAELTQSTHVQLPFITRRQISDHDENNDRRESPESWEIITEDEGTLYSSQNQLSPPPPHSPLDYTAFTEEFCRLQTGNENRTSVTGHGSRRGSAPLLTVEERPVHPVLIQPTDGSSSSAAGGACGRSPSPTVYAPPQASPQASPLHSPGPQQSHTFDFAGSMLPGWEVRVAPNGRPFFIDHNTKSTTWEDPRLRIPVHMRKQASLDPNDLGPLPPGWEERVHSDGRIFYIDHNTKTTQWEDPRLQNSAITGPAVPYSRDYKQKYEYFRKKLKKPGDIPNRFEMSVRRNALLEDSYRRILSVKRPDLLKARLWVEFAGERGLDYGGVAREWFFLISKEMFNPYYGLFEYSALDNFTLQINPNSGLCNEDHFSYFKFIGRVAGMAVYHGKLLDAFFIRPFYKMMLQKPITLQDIESVDSEYFNSLKWILENDPTDLDLRFTIDEELFGQTHQHELTPGGADVVVTDSNKKEYIHLVMQWRFVNRVQKQMSAFKEGFYELIPQDLIKIFDENELELLMCGLGDVDVNDWRENTKYKNGYGPNQPVIQWFWKAVLLMDAEKRIRLLQFVTGTSRVPMNGFAELYGSNGPQLFTIEQWGTRDKLPRAHTCFNRLDLPPYESFEELREKLNIAIENTQGFDGVD</sequence>
<evidence type="ECO:0000313" key="17">
    <source>
        <dbReference type="RefSeq" id="XP_053534168.1"/>
    </source>
</evidence>
<feature type="region of interest" description="Disordered" evidence="13">
    <location>
        <begin position="584"/>
        <end position="603"/>
    </location>
</feature>
<dbReference type="GO" id="GO:0007528">
    <property type="term" value="P:neuromuscular junction development"/>
    <property type="evidence" value="ECO:0007669"/>
    <property type="project" value="TreeGrafter"/>
</dbReference>
<dbReference type="SMART" id="SM00456">
    <property type="entry name" value="WW"/>
    <property type="match status" value="3"/>
</dbReference>
<dbReference type="Gene3D" id="3.30.2160.10">
    <property type="entry name" value="Hect, E3 ligase catalytic domain"/>
    <property type="match status" value="1"/>
</dbReference>
<dbReference type="Pfam" id="PF00397">
    <property type="entry name" value="WW"/>
    <property type="match status" value="3"/>
</dbReference>
<feature type="compositionally biased region" description="Low complexity" evidence="13">
    <location>
        <begin position="702"/>
        <end position="712"/>
    </location>
</feature>
<dbReference type="EC" id="2.3.2.26" evidence="4"/>
<keyword evidence="10" id="KW-0832">Ubl conjugation</keyword>
<dbReference type="SUPFAM" id="SSF56204">
    <property type="entry name" value="Hect, E3 ligase catalytic domain"/>
    <property type="match status" value="1"/>
</dbReference>
<comment type="catalytic activity">
    <reaction evidence="1">
        <text>S-ubiquitinyl-[E2 ubiquitin-conjugating enzyme]-L-cysteine + [acceptor protein]-L-lysine = [E2 ubiquitin-conjugating enzyme]-L-cysteine + N(6)-ubiquitinyl-[acceptor protein]-L-lysine.</text>
        <dbReference type="EC" id="2.3.2.26"/>
    </reaction>
</comment>
<dbReference type="GO" id="GO:0051049">
    <property type="term" value="P:regulation of transport"/>
    <property type="evidence" value="ECO:0007669"/>
    <property type="project" value="UniProtKB-ARBA"/>
</dbReference>
<dbReference type="FunFam" id="3.30.2410.10:FF:000001">
    <property type="entry name" value="E3 ubiquitin-protein ligase NEDD4-like"/>
    <property type="match status" value="1"/>
</dbReference>
<dbReference type="Gene3D" id="2.60.40.150">
    <property type="entry name" value="C2 domain"/>
    <property type="match status" value="1"/>
</dbReference>
<dbReference type="CDD" id="cd00201">
    <property type="entry name" value="WW"/>
    <property type="match status" value="3"/>
</dbReference>
<dbReference type="CTD" id="619412"/>
<dbReference type="InterPro" id="IPR035983">
    <property type="entry name" value="Hect_E3_ubiquitin_ligase"/>
</dbReference>
<gene>
    <name evidence="17" type="primary">nedd4a</name>
</gene>
<feature type="region of interest" description="Disordered" evidence="13">
    <location>
        <begin position="644"/>
        <end position="726"/>
    </location>
</feature>
<dbReference type="GO" id="GO:0023051">
    <property type="term" value="P:regulation of signaling"/>
    <property type="evidence" value="ECO:0007669"/>
    <property type="project" value="UniProtKB-ARBA"/>
</dbReference>
<evidence type="ECO:0000256" key="11">
    <source>
        <dbReference type="ARBA" id="ARBA00082195"/>
    </source>
</evidence>
<dbReference type="InterPro" id="IPR035892">
    <property type="entry name" value="C2_domain_sf"/>
</dbReference>